<reference evidence="2" key="1">
    <citation type="submission" date="2014-08" db="EMBL/GenBank/DDBJ databases">
        <title>Draft genome sequences of Sphingobium herbicidovorans.</title>
        <authorList>
            <person name="Gan H.M."/>
            <person name="Gan H.Y."/>
            <person name="Savka M.A."/>
        </authorList>
    </citation>
    <scope>NUCLEOTIDE SEQUENCE [LARGE SCALE GENOMIC DNA]</scope>
    <source>
        <strain evidence="2">NBRC 16415</strain>
    </source>
</reference>
<dbReference type="Gene3D" id="3.30.750.140">
    <property type="match status" value="1"/>
</dbReference>
<feature type="compositionally biased region" description="Polar residues" evidence="1">
    <location>
        <begin position="270"/>
        <end position="282"/>
    </location>
</feature>
<keyword evidence="2" id="KW-0966">Cell projection</keyword>
<proteinExistence type="predicted"/>
<dbReference type="STRING" id="76947.GCA_002080435_02296"/>
<gene>
    <name evidence="2" type="ORF">BV98_002945</name>
</gene>
<keyword evidence="2" id="KW-0282">Flagellum</keyword>
<protein>
    <submittedName>
        <fullName evidence="2">Flagellar hook-length control protein FliK</fullName>
    </submittedName>
</protein>
<evidence type="ECO:0000313" key="2">
    <source>
        <dbReference type="EMBL" id="KFG89118.1"/>
    </source>
</evidence>
<feature type="region of interest" description="Disordered" evidence="1">
    <location>
        <begin position="260"/>
        <end position="295"/>
    </location>
</feature>
<evidence type="ECO:0000256" key="1">
    <source>
        <dbReference type="SAM" id="MobiDB-lite"/>
    </source>
</evidence>
<feature type="compositionally biased region" description="Polar residues" evidence="1">
    <location>
        <begin position="571"/>
        <end position="593"/>
    </location>
</feature>
<dbReference type="PATRIC" id="fig|1219045.3.peg.2987"/>
<feature type="compositionally biased region" description="Low complexity" evidence="1">
    <location>
        <begin position="550"/>
        <end position="570"/>
    </location>
</feature>
<keyword evidence="2" id="KW-0969">Cilium</keyword>
<dbReference type="InterPro" id="IPR038610">
    <property type="entry name" value="FliK-like_C_sf"/>
</dbReference>
<accession>A0A086P6V0</accession>
<feature type="compositionally biased region" description="Basic and acidic residues" evidence="1">
    <location>
        <begin position="611"/>
        <end position="626"/>
    </location>
</feature>
<dbReference type="AlphaFoldDB" id="A0A086P6V0"/>
<feature type="region of interest" description="Disordered" evidence="1">
    <location>
        <begin position="540"/>
        <end position="626"/>
    </location>
</feature>
<evidence type="ECO:0000313" key="3">
    <source>
        <dbReference type="Proteomes" id="UP000024284"/>
    </source>
</evidence>
<dbReference type="Proteomes" id="UP000024284">
    <property type="component" value="Unassembled WGS sequence"/>
</dbReference>
<feature type="region of interest" description="Disordered" evidence="1">
    <location>
        <begin position="313"/>
        <end position="347"/>
    </location>
</feature>
<dbReference type="RefSeq" id="WP_051908403.1">
    <property type="nucleotide sequence ID" value="NZ_BCZD01000009.1"/>
</dbReference>
<comment type="caution">
    <text evidence="2">The sequence shown here is derived from an EMBL/GenBank/DDBJ whole genome shotgun (WGS) entry which is preliminary data.</text>
</comment>
<name>A0A086P6V0_SPHHM</name>
<dbReference type="EMBL" id="JFZA02000034">
    <property type="protein sequence ID" value="KFG89118.1"/>
    <property type="molecule type" value="Genomic_DNA"/>
</dbReference>
<feature type="region of interest" description="Disordered" evidence="1">
    <location>
        <begin position="120"/>
        <end position="203"/>
    </location>
</feature>
<organism evidence="2 3">
    <name type="scientific">Sphingobium herbicidovorans (strain ATCC 700291 / DSM 11019 / CCUG 56400 / KCTC 2939 / LMG 18315 / NBRC 16415 / MH)</name>
    <name type="common">Sphingomonas herbicidovorans</name>
    <dbReference type="NCBI Taxonomy" id="1219045"/>
    <lineage>
        <taxon>Bacteria</taxon>
        <taxon>Pseudomonadati</taxon>
        <taxon>Pseudomonadota</taxon>
        <taxon>Alphaproteobacteria</taxon>
        <taxon>Sphingomonadales</taxon>
        <taxon>Sphingomonadaceae</taxon>
        <taxon>Sphingobium</taxon>
    </lineage>
</organism>
<keyword evidence="3" id="KW-1185">Reference proteome</keyword>
<dbReference type="eggNOG" id="COG3144">
    <property type="taxonomic scope" value="Bacteria"/>
</dbReference>
<sequence length="626" mass="63251">MNMLSSLKTLLSSSTLQGTAAVAASGQETADFAAMLNGSMAATLPTEAAATPAPDMAGAAPSVSATPKLDVDQPAEHVRHDHVSHGLAIAVAAGKGTPATLPPGMALGLIKHEAKLQSSLAPAMEAESETADAAPSPDAVTPQSEVSEDAVVAEAKPKSPLAPHQKDAGADALVAPTPAEAEAETEVQAEGQGPSEAGTDADASMAYVPGVGPVAMPVIAVQPTPVSPPPVAATLVAIDAPKGEGERAPTPTQGIAPALVSSEGQRPETDQTPPLSKATATVVQPDKPHAPAPAPAVVTSPLPISQERAAIRQAGSQFPHRAASRDEPAAQDAEPVTEIPQPTAPVLNGKPVKAEAIALLQLVREQVSARQSGASVRVGEQVSAAASAKEKPVTAKGDAPPAVSMGMQPIDAAPITSSVSTPSLGVQPSISPAPVVDLSASLGAQMVDMGVSGQWIDGLARDIAGLSANGAQGRFQIDTHHLGAVQVDIRQGAEGAAVSLTVASEAAEAALRQDSDRLKLDAGLAAVRISEVRVERSAAVAEAQRADMGGQSSSQQQSHPQQQGSHSASAWQQNNGQNMGQPHGQQSRWQGRENNGPGPKSSSDPAVLNHADARSSAHDGVRARYA</sequence>